<proteinExistence type="predicted"/>
<sequence length="92" mass="10044">LPTESPNPITTTLESIITLLYNTLSSASSEESAESTTSLEELPRPTTVLEELARPTTVLEELPHSTTSLEELIRTQALNTKSVTTRKSSKET</sequence>
<reference evidence="2" key="1">
    <citation type="submission" date="2014-12" db="EMBL/GenBank/DDBJ databases">
        <title>Insight into the proteome of Arion vulgaris.</title>
        <authorList>
            <person name="Aradska J."/>
            <person name="Bulat T."/>
            <person name="Smidak R."/>
            <person name="Sarate P."/>
            <person name="Gangsoo J."/>
            <person name="Sialana F."/>
            <person name="Bilban M."/>
            <person name="Lubec G."/>
        </authorList>
    </citation>
    <scope>NUCLEOTIDE SEQUENCE</scope>
    <source>
        <tissue evidence="2">Skin</tissue>
    </source>
</reference>
<feature type="compositionally biased region" description="Low complexity" evidence="1">
    <location>
        <begin position="25"/>
        <end position="40"/>
    </location>
</feature>
<feature type="region of interest" description="Disordered" evidence="1">
    <location>
        <begin position="25"/>
        <end position="45"/>
    </location>
</feature>
<dbReference type="EMBL" id="HACG01006823">
    <property type="protein sequence ID" value="CEK53688.1"/>
    <property type="molecule type" value="Transcribed_RNA"/>
</dbReference>
<name>A0A0B6YC27_9EUPU</name>
<evidence type="ECO:0000256" key="1">
    <source>
        <dbReference type="SAM" id="MobiDB-lite"/>
    </source>
</evidence>
<protein>
    <submittedName>
        <fullName evidence="2">Uncharacterized protein</fullName>
    </submittedName>
</protein>
<feature type="non-terminal residue" evidence="2">
    <location>
        <position position="1"/>
    </location>
</feature>
<accession>A0A0B6YC27</accession>
<evidence type="ECO:0000313" key="2">
    <source>
        <dbReference type="EMBL" id="CEK53688.1"/>
    </source>
</evidence>
<dbReference type="AlphaFoldDB" id="A0A0B6YC27"/>
<gene>
    <name evidence="2" type="primary">ORF21009</name>
</gene>
<feature type="non-terminal residue" evidence="2">
    <location>
        <position position="92"/>
    </location>
</feature>
<organism evidence="2">
    <name type="scientific">Arion vulgaris</name>
    <dbReference type="NCBI Taxonomy" id="1028688"/>
    <lineage>
        <taxon>Eukaryota</taxon>
        <taxon>Metazoa</taxon>
        <taxon>Spiralia</taxon>
        <taxon>Lophotrochozoa</taxon>
        <taxon>Mollusca</taxon>
        <taxon>Gastropoda</taxon>
        <taxon>Heterobranchia</taxon>
        <taxon>Euthyneura</taxon>
        <taxon>Panpulmonata</taxon>
        <taxon>Eupulmonata</taxon>
        <taxon>Stylommatophora</taxon>
        <taxon>Helicina</taxon>
        <taxon>Arionoidea</taxon>
        <taxon>Arionidae</taxon>
        <taxon>Arion</taxon>
    </lineage>
</organism>